<evidence type="ECO:0000256" key="1">
    <source>
        <dbReference type="PROSITE-ProRule" id="PRU00169"/>
    </source>
</evidence>
<protein>
    <submittedName>
        <fullName evidence="3">Response regulator receiver domain-containing protein</fullName>
    </submittedName>
</protein>
<dbReference type="Proteomes" id="UP000238375">
    <property type="component" value="Unassembled WGS sequence"/>
</dbReference>
<reference evidence="3 4" key="1">
    <citation type="submission" date="2018-03" db="EMBL/GenBank/DDBJ databases">
        <title>Genomic Encyclopedia of Archaeal and Bacterial Type Strains, Phase II (KMG-II): from individual species to whole genera.</title>
        <authorList>
            <person name="Goeker M."/>
        </authorList>
    </citation>
    <scope>NUCLEOTIDE SEQUENCE [LARGE SCALE GENOMIC DNA]</scope>
    <source>
        <strain evidence="3 4">DSM 28354</strain>
    </source>
</reference>
<dbReference type="SMART" id="SM00448">
    <property type="entry name" value="REC"/>
    <property type="match status" value="1"/>
</dbReference>
<dbReference type="PROSITE" id="PS50110">
    <property type="entry name" value="RESPONSE_REGULATORY"/>
    <property type="match status" value="1"/>
</dbReference>
<dbReference type="PANTHER" id="PTHR44520">
    <property type="entry name" value="RESPONSE REGULATOR RCP1-RELATED"/>
    <property type="match status" value="1"/>
</dbReference>
<accession>A0A2T0TJ62</accession>
<dbReference type="EMBL" id="PVTE01000002">
    <property type="protein sequence ID" value="PRY45558.1"/>
    <property type="molecule type" value="Genomic_DNA"/>
</dbReference>
<evidence type="ECO:0000313" key="4">
    <source>
        <dbReference type="Proteomes" id="UP000238375"/>
    </source>
</evidence>
<comment type="caution">
    <text evidence="1">Lacks conserved residue(s) required for the propagation of feature annotation.</text>
</comment>
<dbReference type="GO" id="GO:0000160">
    <property type="term" value="P:phosphorelay signal transduction system"/>
    <property type="evidence" value="ECO:0007669"/>
    <property type="project" value="InterPro"/>
</dbReference>
<dbReference type="Pfam" id="PF00072">
    <property type="entry name" value="Response_reg"/>
    <property type="match status" value="1"/>
</dbReference>
<organism evidence="3 4">
    <name type="scientific">Spirosoma oryzae</name>
    <dbReference type="NCBI Taxonomy" id="1469603"/>
    <lineage>
        <taxon>Bacteria</taxon>
        <taxon>Pseudomonadati</taxon>
        <taxon>Bacteroidota</taxon>
        <taxon>Cytophagia</taxon>
        <taxon>Cytophagales</taxon>
        <taxon>Cytophagaceae</taxon>
        <taxon>Spirosoma</taxon>
    </lineage>
</organism>
<proteinExistence type="predicted"/>
<name>A0A2T0TJ62_9BACT</name>
<feature type="domain" description="Response regulatory" evidence="2">
    <location>
        <begin position="8"/>
        <end position="130"/>
    </location>
</feature>
<evidence type="ECO:0000259" key="2">
    <source>
        <dbReference type="PROSITE" id="PS50110"/>
    </source>
</evidence>
<comment type="caution">
    <text evidence="3">The sequence shown here is derived from an EMBL/GenBank/DDBJ whole genome shotgun (WGS) entry which is preliminary data.</text>
</comment>
<gene>
    <name evidence="3" type="ORF">CLV58_102307</name>
</gene>
<evidence type="ECO:0000313" key="3">
    <source>
        <dbReference type="EMBL" id="PRY45558.1"/>
    </source>
</evidence>
<dbReference type="SUPFAM" id="SSF52172">
    <property type="entry name" value="CheY-like"/>
    <property type="match status" value="1"/>
</dbReference>
<dbReference type="PANTHER" id="PTHR44520:SF2">
    <property type="entry name" value="RESPONSE REGULATOR RCP1"/>
    <property type="match status" value="1"/>
</dbReference>
<keyword evidence="4" id="KW-1185">Reference proteome</keyword>
<sequence>MITINAPLVYVVDQGDSVLEYNQNNLIDGHKKPMFCHIENGADLLIRLTHCLDGRLPDLILLATNTPIMNGFETLQVLKKDASFRAIPVIMLADTTRETVMKRCFELGCNGLIQKASNYANLVNAARMLTNTN</sequence>
<dbReference type="InterPro" id="IPR001789">
    <property type="entry name" value="Sig_transdc_resp-reg_receiver"/>
</dbReference>
<dbReference type="Gene3D" id="3.40.50.2300">
    <property type="match status" value="1"/>
</dbReference>
<dbReference type="RefSeq" id="WP_170108639.1">
    <property type="nucleotide sequence ID" value="NZ_PVTE01000002.1"/>
</dbReference>
<dbReference type="InterPro" id="IPR052893">
    <property type="entry name" value="TCS_response_regulator"/>
</dbReference>
<dbReference type="AlphaFoldDB" id="A0A2T0TJ62"/>
<dbReference type="InterPro" id="IPR011006">
    <property type="entry name" value="CheY-like_superfamily"/>
</dbReference>